<evidence type="ECO:0000313" key="1">
    <source>
        <dbReference type="EMBL" id="CAH1732946.1"/>
    </source>
</evidence>
<sequence>MSNLSGRDSEAEFFINREILSLDQYKQLNNNRENLDLQLLIGLATDDELFEQIKTEIDLFEKCYSIIEREDADNHKKLLLLVLFDRINTLFAHLFHLFPINAKHAEKYLQLCSNYICSIISSLPTILRENNLIK</sequence>
<protein>
    <submittedName>
        <fullName evidence="1">Uncharacterized protein</fullName>
    </submittedName>
</protein>
<dbReference type="OrthoDB" id="6608359at2759"/>
<dbReference type="Proteomes" id="UP001154329">
    <property type="component" value="Chromosome 3"/>
</dbReference>
<evidence type="ECO:0000313" key="2">
    <source>
        <dbReference type="Proteomes" id="UP001154329"/>
    </source>
</evidence>
<organism evidence="1 2">
    <name type="scientific">Aphis gossypii</name>
    <name type="common">Cotton aphid</name>
    <dbReference type="NCBI Taxonomy" id="80765"/>
    <lineage>
        <taxon>Eukaryota</taxon>
        <taxon>Metazoa</taxon>
        <taxon>Ecdysozoa</taxon>
        <taxon>Arthropoda</taxon>
        <taxon>Hexapoda</taxon>
        <taxon>Insecta</taxon>
        <taxon>Pterygota</taxon>
        <taxon>Neoptera</taxon>
        <taxon>Paraneoptera</taxon>
        <taxon>Hemiptera</taxon>
        <taxon>Sternorrhyncha</taxon>
        <taxon>Aphidomorpha</taxon>
        <taxon>Aphidoidea</taxon>
        <taxon>Aphididae</taxon>
        <taxon>Aphidini</taxon>
        <taxon>Aphis</taxon>
        <taxon>Aphis</taxon>
    </lineage>
</organism>
<name>A0A9P0J9K4_APHGO</name>
<dbReference type="EMBL" id="OU899036">
    <property type="protein sequence ID" value="CAH1732946.1"/>
    <property type="molecule type" value="Genomic_DNA"/>
</dbReference>
<proteinExistence type="predicted"/>
<accession>A0A9P0J9K4</accession>
<reference evidence="1" key="2">
    <citation type="submission" date="2022-10" db="EMBL/GenBank/DDBJ databases">
        <authorList>
            <consortium name="ENA_rothamsted_submissions"/>
            <consortium name="culmorum"/>
            <person name="King R."/>
        </authorList>
    </citation>
    <scope>NUCLEOTIDE SEQUENCE</scope>
</reference>
<dbReference type="AlphaFoldDB" id="A0A9P0J9K4"/>
<reference evidence="1" key="1">
    <citation type="submission" date="2022-02" db="EMBL/GenBank/DDBJ databases">
        <authorList>
            <person name="King R."/>
        </authorList>
    </citation>
    <scope>NUCLEOTIDE SEQUENCE</scope>
</reference>
<gene>
    <name evidence="1" type="ORF">APHIGO_LOCUS9356</name>
</gene>
<keyword evidence="2" id="KW-1185">Reference proteome</keyword>